<evidence type="ECO:0000313" key="2">
    <source>
        <dbReference type="Proteomes" id="UP000190774"/>
    </source>
</evidence>
<dbReference type="Proteomes" id="UP000190774">
    <property type="component" value="Unassembled WGS sequence"/>
</dbReference>
<evidence type="ECO:0000313" key="1">
    <source>
        <dbReference type="EMBL" id="SKA82553.1"/>
    </source>
</evidence>
<keyword evidence="2" id="KW-1185">Reference proteome</keyword>
<dbReference type="AlphaFoldDB" id="A0A1T4WYU0"/>
<dbReference type="STRING" id="48467.SAMN02745166_00926"/>
<evidence type="ECO:0008006" key="3">
    <source>
        <dbReference type="Google" id="ProtNLM"/>
    </source>
</evidence>
<reference evidence="2" key="1">
    <citation type="submission" date="2017-02" db="EMBL/GenBank/DDBJ databases">
        <authorList>
            <person name="Varghese N."/>
            <person name="Submissions S."/>
        </authorList>
    </citation>
    <scope>NUCLEOTIDE SEQUENCE [LARGE SCALE GENOMIC DNA]</scope>
    <source>
        <strain evidence="2">ATCC 700200</strain>
    </source>
</reference>
<dbReference type="InterPro" id="IPR012334">
    <property type="entry name" value="Pectin_lyas_fold"/>
</dbReference>
<protein>
    <recommendedName>
        <fullName evidence="3">Right handed beta helix region</fullName>
    </recommendedName>
</protein>
<dbReference type="Gene3D" id="2.160.20.10">
    <property type="entry name" value="Single-stranded right-handed beta-helix, Pectin lyase-like"/>
    <property type="match status" value="1"/>
</dbReference>
<accession>A0A1T4WYU0</accession>
<gene>
    <name evidence="1" type="ORF">SAMN02745166_00926</name>
</gene>
<dbReference type="EMBL" id="FUYE01000002">
    <property type="protein sequence ID" value="SKA82553.1"/>
    <property type="molecule type" value="Genomic_DNA"/>
</dbReference>
<sequence length="293" mass="32663">MPQHGLAMKILFKSIQDILMFSLAVLTMASPAFVLAQSSPFDVEKDWRGQVDIAPGKYQPKFKVVLGARLIPGDKKLEPAQVTTGSGTEIEKADILIDEGQWNAQGTRFADTQLKIDLGGELVATNSLFQDCVLRKGGAWFVRYHSSKWTFNQCVFTGQFIAPMKLVDIGVKVTNCTFYDVDLSVVQYREDIAEELTHEWMKIENCRFVRCKVPESFLLMTKNCVFDGCTFGRAESEIPIRSPVSVQVHLLNANSSKPKAGKNRDITVIQGDILIAGATSLQYQRNGKTLSFK</sequence>
<proteinExistence type="predicted"/>
<name>A0A1T4WYU0_9BACT</name>
<organism evidence="1 2">
    <name type="scientific">Prosthecobacter debontii</name>
    <dbReference type="NCBI Taxonomy" id="48467"/>
    <lineage>
        <taxon>Bacteria</taxon>
        <taxon>Pseudomonadati</taxon>
        <taxon>Verrucomicrobiota</taxon>
        <taxon>Verrucomicrobiia</taxon>
        <taxon>Verrucomicrobiales</taxon>
        <taxon>Verrucomicrobiaceae</taxon>
        <taxon>Prosthecobacter</taxon>
    </lineage>
</organism>